<keyword evidence="2" id="KW-1185">Reference proteome</keyword>
<accession>A0A927GEL5</accession>
<dbReference type="RefSeq" id="WP_191040588.1">
    <property type="nucleotide sequence ID" value="NZ_JACXAA010000007.1"/>
</dbReference>
<sequence length="368" mass="41941">MARKYTSLLVVLIGYCQFVWAQSPPLRTKSSEVDTVFLPIIQYFANTRRELRDTTTYPLPTLYESQYYTLKLAHSALHWSKHKRSVHNPFGDDKYPLSYSVLYKGCLVSLFSPGFFACYNSANWTRNKVLEKQLNAKRFHYHWLINGQLIGLSGGRYWVFTDQIGWTLYLNPVPFGKQPKLFEDSKYLAYSNCKGEFGGTIFFYEKQSRKIHSTQAVCANWVYHTQDGYHVLSNLGHMIGSADEQVIQDPGRLPSPEPKNAKPGAPDLTVTKLQFDLTGIQLFGGFLLQNKAVYLTLVGNGTCLATLSGKTFTIIDPLFDSEIYTHNPVSTTYGEITVINLDFYGLGREHEVQCLVIRNGHVELIQWI</sequence>
<protein>
    <submittedName>
        <fullName evidence="1">Uncharacterized protein</fullName>
    </submittedName>
</protein>
<dbReference type="Proteomes" id="UP000653797">
    <property type="component" value="Unassembled WGS sequence"/>
</dbReference>
<name>A0A927GEL5_9BACT</name>
<comment type="caution">
    <text evidence="1">The sequence shown here is derived from an EMBL/GenBank/DDBJ whole genome shotgun (WGS) entry which is preliminary data.</text>
</comment>
<dbReference type="EMBL" id="JACXAA010000007">
    <property type="protein sequence ID" value="MBD2754957.1"/>
    <property type="molecule type" value="Genomic_DNA"/>
</dbReference>
<proteinExistence type="predicted"/>
<reference evidence="1" key="1">
    <citation type="submission" date="2020-09" db="EMBL/GenBank/DDBJ databases">
        <authorList>
            <person name="Kim M.K."/>
        </authorList>
    </citation>
    <scope>NUCLEOTIDE SEQUENCE</scope>
    <source>
        <strain evidence="1">BT704</strain>
    </source>
</reference>
<evidence type="ECO:0000313" key="2">
    <source>
        <dbReference type="Proteomes" id="UP000653797"/>
    </source>
</evidence>
<dbReference type="AlphaFoldDB" id="A0A927GEL5"/>
<gene>
    <name evidence="1" type="ORF">IC230_18790</name>
</gene>
<organism evidence="1 2">
    <name type="scientific">Spirosoma validum</name>
    <dbReference type="NCBI Taxonomy" id="2771355"/>
    <lineage>
        <taxon>Bacteria</taxon>
        <taxon>Pseudomonadati</taxon>
        <taxon>Bacteroidota</taxon>
        <taxon>Cytophagia</taxon>
        <taxon>Cytophagales</taxon>
        <taxon>Cytophagaceae</taxon>
        <taxon>Spirosoma</taxon>
    </lineage>
</organism>
<evidence type="ECO:0000313" key="1">
    <source>
        <dbReference type="EMBL" id="MBD2754957.1"/>
    </source>
</evidence>